<evidence type="ECO:0000313" key="1">
    <source>
        <dbReference type="EMBL" id="GME84614.1"/>
    </source>
</evidence>
<proteinExistence type="predicted"/>
<evidence type="ECO:0000313" key="2">
    <source>
        <dbReference type="Proteomes" id="UP001165064"/>
    </source>
</evidence>
<keyword evidence="2" id="KW-1185">Reference proteome</keyword>
<dbReference type="Proteomes" id="UP001165064">
    <property type="component" value="Unassembled WGS sequence"/>
</dbReference>
<protein>
    <submittedName>
        <fullName evidence="1">Unnamed protein product</fullName>
    </submittedName>
</protein>
<sequence length="137" mass="16118">MDEDVSDIDFEEQLEQEYEREHLNKNNEEDDYEDEVVETSNNDEESQMKIKKEKESQLRDSRLSKIQQMNDNKAVFESDAEKTLKSQILLLCTALGGLEITSGEYQLGSDALACLKDIKKWIRIVDDEKHNWDNQQW</sequence>
<name>A0ACB5TB14_AMBMO</name>
<comment type="caution">
    <text evidence="1">The sequence shown here is derived from an EMBL/GenBank/DDBJ whole genome shotgun (WGS) entry which is preliminary data.</text>
</comment>
<reference evidence="1" key="1">
    <citation type="submission" date="2023-04" db="EMBL/GenBank/DDBJ databases">
        <title>Ambrosiozyma monospora NBRC 10751.</title>
        <authorList>
            <person name="Ichikawa N."/>
            <person name="Sato H."/>
            <person name="Tonouchi N."/>
        </authorList>
    </citation>
    <scope>NUCLEOTIDE SEQUENCE</scope>
    <source>
        <strain evidence="1">NBRC 10751</strain>
    </source>
</reference>
<dbReference type="EMBL" id="BSXS01005622">
    <property type="protein sequence ID" value="GME84614.1"/>
    <property type="molecule type" value="Genomic_DNA"/>
</dbReference>
<organism evidence="1 2">
    <name type="scientific">Ambrosiozyma monospora</name>
    <name type="common">Yeast</name>
    <name type="synonym">Endomycopsis monosporus</name>
    <dbReference type="NCBI Taxonomy" id="43982"/>
    <lineage>
        <taxon>Eukaryota</taxon>
        <taxon>Fungi</taxon>
        <taxon>Dikarya</taxon>
        <taxon>Ascomycota</taxon>
        <taxon>Saccharomycotina</taxon>
        <taxon>Pichiomycetes</taxon>
        <taxon>Pichiales</taxon>
        <taxon>Pichiaceae</taxon>
        <taxon>Ambrosiozyma</taxon>
    </lineage>
</organism>
<gene>
    <name evidence="1" type="ORF">Amon02_000696700</name>
</gene>
<accession>A0ACB5TB14</accession>